<dbReference type="Pfam" id="PF07715">
    <property type="entry name" value="Plug"/>
    <property type="match status" value="1"/>
</dbReference>
<feature type="signal peptide" evidence="2">
    <location>
        <begin position="1"/>
        <end position="24"/>
    </location>
</feature>
<dbReference type="NCBIfam" id="TIGR04057">
    <property type="entry name" value="SusC_RagA_signa"/>
    <property type="match status" value="1"/>
</dbReference>
<keyword evidence="4" id="KW-0675">Receptor</keyword>
<dbReference type="AlphaFoldDB" id="A0A4U1GLD8"/>
<dbReference type="InterPro" id="IPR023997">
    <property type="entry name" value="TonB-dep_OMP_SusC/RagA_CS"/>
</dbReference>
<accession>A0A4U1GLD8</accession>
<dbReference type="Gene3D" id="2.170.130.10">
    <property type="entry name" value="TonB-dependent receptor, plug domain"/>
    <property type="match status" value="1"/>
</dbReference>
<proteinExistence type="inferred from homology"/>
<organism evidence="4 5">
    <name type="scientific">Pedobacter hiemivivus</name>
    <dbReference type="NCBI Taxonomy" id="2530454"/>
    <lineage>
        <taxon>Bacteria</taxon>
        <taxon>Pseudomonadati</taxon>
        <taxon>Bacteroidota</taxon>
        <taxon>Sphingobacteriia</taxon>
        <taxon>Sphingobacteriales</taxon>
        <taxon>Sphingobacteriaceae</taxon>
        <taxon>Pedobacter</taxon>
    </lineage>
</organism>
<dbReference type="NCBIfam" id="TIGR04056">
    <property type="entry name" value="OMP_RagA_SusC"/>
    <property type="match status" value="1"/>
</dbReference>
<feature type="domain" description="TonB-dependent receptor plug" evidence="3">
    <location>
        <begin position="52"/>
        <end position="157"/>
    </location>
</feature>
<evidence type="ECO:0000256" key="2">
    <source>
        <dbReference type="SAM" id="SignalP"/>
    </source>
</evidence>
<name>A0A4U1GLD8_9SPHI</name>
<keyword evidence="1" id="KW-0472">Membrane</keyword>
<dbReference type="InterPro" id="IPR039426">
    <property type="entry name" value="TonB-dep_rcpt-like"/>
</dbReference>
<keyword evidence="2" id="KW-0732">Signal</keyword>
<keyword evidence="1" id="KW-0998">Cell outer membrane</keyword>
<dbReference type="PROSITE" id="PS52016">
    <property type="entry name" value="TONB_DEPENDENT_REC_3"/>
    <property type="match status" value="1"/>
</dbReference>
<reference evidence="4 5" key="1">
    <citation type="submission" date="2019-04" db="EMBL/GenBank/DDBJ databases">
        <title>Pedobacter sp. RP-1-16 sp. nov., isolated from Arctic soil.</title>
        <authorList>
            <person name="Dahal R.H."/>
            <person name="Kim D.-U."/>
        </authorList>
    </citation>
    <scope>NUCLEOTIDE SEQUENCE [LARGE SCALE GENOMIC DNA]</scope>
    <source>
        <strain evidence="4 5">RP-1-16</strain>
    </source>
</reference>
<sequence length="937" mass="104346">MKFFMYKCLCAFILLSLLSYTSYGRQQKQEGPETDTLSNKDRVNIAYGQIRKKALTYSVSTVSGKDIIGNSVYLSGNSLFGKLPGLTLQQSSGEPGNDAPIFFLRGRSTMATNQPLIMVDGIERDMNDVQLEDIESITVLKDAASTIIYGIRAANGVILVTTKRGAVGKLIMNGKVEQGLLSPTRNPGFVSSGDFVKLYNQALSNDGLAPAYTPAQIAGYENGDSYYYPDIDWRKEVTNNNALGTKANFDVSGGDKIARYYVALGYFHQGGLYKNSDRNDGYSTGIYLDNVSFRSNLDLNVNKNWTFGLDLNGRVYQKNAPFTNAPTTWDMLYKYPAHLFPTYVQNGVYGGTTVYPNNPIGYINSSGYRVTNNRAILTTLSTKYDFNDLLKGLTAGLRFSTDNFYSNQEGYSKTFGVRELLGQNPSGEPVLSALIGVNGDLKTISTGGYPVNDVQNKRNTLEGNIQYTPELGINHTLNTQLIYHQDRLIIGSESPYNYQFLSGRVNYGYLNRYYAEIGASYSGTEAFPKEHRFGFFPAVSAGWVISEENFLKHNNYLNFLKLRVSAGAVGNAGVGQRFSDLRQYTAATGYNFGSANAAQAGLYPGVAPNSNLTWETAYKYDAGIDAQLFKILDLSLTVFYEKRKNILVSEDALIPGLLGQDLPNINAGITANKGLEGSLSFAKQKKDWGYHAGVNVSYATNKITYLPETIQPYSYLYQKGNPIKQPFMLEAIGFFNSDADIQNSPVQTFGTVKPGDIKYKDQNGDKIIDAFDEVPLEKPNLPNWDMGFDVGFNFKGFDVSAFFQGQVGRSIYLGNAPFLFWPLNNNGGRINTYANQFWTEQTKNTADYPRLTTLENKNNYRESSFWYVNGDFLRLRSLELGYTLPQGLSKRARLRNARIFLRGMNLFTFDHLKYTDPEVLAGYPVMKSYNAGISLQF</sequence>
<dbReference type="InterPro" id="IPR037066">
    <property type="entry name" value="Plug_dom_sf"/>
</dbReference>
<dbReference type="SUPFAM" id="SSF56935">
    <property type="entry name" value="Porins"/>
    <property type="match status" value="1"/>
</dbReference>
<keyword evidence="1" id="KW-0813">Transport</keyword>
<gene>
    <name evidence="4" type="ORF">FBD94_01075</name>
</gene>
<comment type="similarity">
    <text evidence="1">Belongs to the TonB-dependent receptor family.</text>
</comment>
<dbReference type="Proteomes" id="UP000309594">
    <property type="component" value="Unassembled WGS sequence"/>
</dbReference>
<evidence type="ECO:0000259" key="3">
    <source>
        <dbReference type="Pfam" id="PF07715"/>
    </source>
</evidence>
<comment type="caution">
    <text evidence="4">The sequence shown here is derived from an EMBL/GenBank/DDBJ whole genome shotgun (WGS) entry which is preliminary data.</text>
</comment>
<comment type="subcellular location">
    <subcellularLocation>
        <location evidence="1">Cell outer membrane</location>
        <topology evidence="1">Multi-pass membrane protein</topology>
    </subcellularLocation>
</comment>
<evidence type="ECO:0000256" key="1">
    <source>
        <dbReference type="PROSITE-ProRule" id="PRU01360"/>
    </source>
</evidence>
<dbReference type="InterPro" id="IPR023996">
    <property type="entry name" value="TonB-dep_OMP_SusC/RagA"/>
</dbReference>
<feature type="chain" id="PRO_5020628579" evidence="2">
    <location>
        <begin position="25"/>
        <end position="937"/>
    </location>
</feature>
<dbReference type="GO" id="GO:0009279">
    <property type="term" value="C:cell outer membrane"/>
    <property type="evidence" value="ECO:0007669"/>
    <property type="project" value="UniProtKB-SubCell"/>
</dbReference>
<evidence type="ECO:0000313" key="4">
    <source>
        <dbReference type="EMBL" id="TKC65181.1"/>
    </source>
</evidence>
<evidence type="ECO:0000313" key="5">
    <source>
        <dbReference type="Proteomes" id="UP000309594"/>
    </source>
</evidence>
<dbReference type="RefSeq" id="WP_136878782.1">
    <property type="nucleotide sequence ID" value="NZ_SWDX01000001.1"/>
</dbReference>
<keyword evidence="1" id="KW-1134">Transmembrane beta strand</keyword>
<protein>
    <submittedName>
        <fullName evidence="4">TonB-dependent receptor</fullName>
    </submittedName>
</protein>
<dbReference type="InterPro" id="IPR012910">
    <property type="entry name" value="Plug_dom"/>
</dbReference>
<dbReference type="EMBL" id="SWDX01000001">
    <property type="protein sequence ID" value="TKC65181.1"/>
    <property type="molecule type" value="Genomic_DNA"/>
</dbReference>
<keyword evidence="1" id="KW-0812">Transmembrane</keyword>